<feature type="domain" description="ABC transmembrane type-1" evidence="7">
    <location>
        <begin position="1"/>
        <end position="146"/>
    </location>
</feature>
<evidence type="ECO:0008006" key="10">
    <source>
        <dbReference type="Google" id="ProtNLM"/>
    </source>
</evidence>
<name>A0A498ILL5_MALDO</name>
<dbReference type="GO" id="GO:0005886">
    <property type="term" value="C:plasma membrane"/>
    <property type="evidence" value="ECO:0007669"/>
    <property type="project" value="TreeGrafter"/>
</dbReference>
<evidence type="ECO:0000313" key="9">
    <source>
        <dbReference type="Proteomes" id="UP000290289"/>
    </source>
</evidence>
<dbReference type="InterPro" id="IPR011527">
    <property type="entry name" value="ABC1_TM_dom"/>
</dbReference>
<evidence type="ECO:0000256" key="1">
    <source>
        <dbReference type="ARBA" id="ARBA00004141"/>
    </source>
</evidence>
<gene>
    <name evidence="8" type="ORF">DVH24_003465</name>
</gene>
<evidence type="ECO:0000256" key="4">
    <source>
        <dbReference type="ARBA" id="ARBA00023136"/>
    </source>
</evidence>
<keyword evidence="4 5" id="KW-0472">Membrane</keyword>
<dbReference type="PROSITE" id="PS50929">
    <property type="entry name" value="ABC_TM1F"/>
    <property type="match status" value="1"/>
</dbReference>
<evidence type="ECO:0000259" key="6">
    <source>
        <dbReference type="PROSITE" id="PS50893"/>
    </source>
</evidence>
<dbReference type="SUPFAM" id="SSF52540">
    <property type="entry name" value="P-loop containing nucleoside triphosphate hydrolases"/>
    <property type="match status" value="1"/>
</dbReference>
<evidence type="ECO:0000256" key="5">
    <source>
        <dbReference type="SAM" id="Phobius"/>
    </source>
</evidence>
<evidence type="ECO:0000259" key="7">
    <source>
        <dbReference type="PROSITE" id="PS50929"/>
    </source>
</evidence>
<protein>
    <recommendedName>
        <fullName evidence="10">ABC transmembrane type-1 domain-containing protein</fullName>
    </recommendedName>
</protein>
<organism evidence="8 9">
    <name type="scientific">Malus domestica</name>
    <name type="common">Apple</name>
    <name type="synonym">Pyrus malus</name>
    <dbReference type="NCBI Taxonomy" id="3750"/>
    <lineage>
        <taxon>Eukaryota</taxon>
        <taxon>Viridiplantae</taxon>
        <taxon>Streptophyta</taxon>
        <taxon>Embryophyta</taxon>
        <taxon>Tracheophyta</taxon>
        <taxon>Spermatophyta</taxon>
        <taxon>Magnoliopsida</taxon>
        <taxon>eudicotyledons</taxon>
        <taxon>Gunneridae</taxon>
        <taxon>Pentapetalae</taxon>
        <taxon>rosids</taxon>
        <taxon>fabids</taxon>
        <taxon>Rosales</taxon>
        <taxon>Rosaceae</taxon>
        <taxon>Amygdaloideae</taxon>
        <taxon>Maleae</taxon>
        <taxon>Malus</taxon>
    </lineage>
</organism>
<keyword evidence="3 5" id="KW-1133">Transmembrane helix</keyword>
<comment type="subcellular location">
    <subcellularLocation>
        <location evidence="1">Membrane</location>
        <topology evidence="1">Multi-pass membrane protein</topology>
    </subcellularLocation>
</comment>
<keyword evidence="9" id="KW-1185">Reference proteome</keyword>
<evidence type="ECO:0000256" key="2">
    <source>
        <dbReference type="ARBA" id="ARBA00022692"/>
    </source>
</evidence>
<dbReference type="Gene3D" id="3.40.50.300">
    <property type="entry name" value="P-loop containing nucleotide triphosphate hydrolases"/>
    <property type="match status" value="1"/>
</dbReference>
<proteinExistence type="predicted"/>
<reference evidence="8 9" key="1">
    <citation type="submission" date="2018-10" db="EMBL/GenBank/DDBJ databases">
        <title>A high-quality apple genome assembly.</title>
        <authorList>
            <person name="Hu J."/>
        </authorList>
    </citation>
    <scope>NUCLEOTIDE SEQUENCE [LARGE SCALE GENOMIC DNA]</scope>
    <source>
        <strain evidence="9">cv. HFTH1</strain>
        <tissue evidence="8">Young leaf</tissue>
    </source>
</reference>
<feature type="domain" description="ABC transporter" evidence="6">
    <location>
        <begin position="2"/>
        <end position="254"/>
    </location>
</feature>
<dbReference type="PROSITE" id="PS50893">
    <property type="entry name" value="ABC_TRANSPORTER_2"/>
    <property type="match status" value="1"/>
</dbReference>
<dbReference type="Gene3D" id="1.20.1560.10">
    <property type="entry name" value="ABC transporter type 1, transmembrane domain"/>
    <property type="match status" value="2"/>
</dbReference>
<sequence length="335" mass="36926">MFRYADGTNKLLMFFGTLGSIGDGLLNPLMMLFYVAIGVGLAAFVEVLCWTRTAERQTSKMRIEYLKSVLRREVSFFDTQTASSSTTFQVISIISSDATAVQVSLCKKIPDCLTYMSTFFFCHIFAFKLSWRLTLAAMPISVMIMAPGLAGQSGFQLSGGQKQRIAIARALLRDPKILLLDEATSALDAQSERVVQEATDQASKGRTTIIIAHRLSTIRTADLILRSVTPSPISFRSVTHSPAFNPKTMSMSMGTPYSFSVQYDPDDEIDDEDTKCPNYTPPSQWCLLKMNAPEWGQALLGCLGAIYSGAVQPINAYCVGSLISVYFLQDKSEIK</sequence>
<dbReference type="GO" id="GO:0016887">
    <property type="term" value="F:ATP hydrolysis activity"/>
    <property type="evidence" value="ECO:0007669"/>
    <property type="project" value="InterPro"/>
</dbReference>
<dbReference type="GO" id="GO:0005524">
    <property type="term" value="F:ATP binding"/>
    <property type="evidence" value="ECO:0007669"/>
    <property type="project" value="InterPro"/>
</dbReference>
<comment type="caution">
    <text evidence="8">The sequence shown here is derived from an EMBL/GenBank/DDBJ whole genome shotgun (WGS) entry which is preliminary data.</text>
</comment>
<feature type="transmembrane region" description="Helical" evidence="5">
    <location>
        <begin position="32"/>
        <end position="51"/>
    </location>
</feature>
<dbReference type="PROSITE" id="PS00211">
    <property type="entry name" value="ABC_TRANSPORTER_1"/>
    <property type="match status" value="1"/>
</dbReference>
<dbReference type="Proteomes" id="UP000290289">
    <property type="component" value="Chromosome 11"/>
</dbReference>
<evidence type="ECO:0000256" key="3">
    <source>
        <dbReference type="ARBA" id="ARBA00022989"/>
    </source>
</evidence>
<dbReference type="EMBL" id="RDQH01000337">
    <property type="protein sequence ID" value="RXH82967.1"/>
    <property type="molecule type" value="Genomic_DNA"/>
</dbReference>
<evidence type="ECO:0000313" key="8">
    <source>
        <dbReference type="EMBL" id="RXH82967.1"/>
    </source>
</evidence>
<dbReference type="InterPro" id="IPR017871">
    <property type="entry name" value="ABC_transporter-like_CS"/>
</dbReference>
<dbReference type="InterPro" id="IPR039421">
    <property type="entry name" value="Type_1_exporter"/>
</dbReference>
<dbReference type="PANTHER" id="PTHR24222:SF76">
    <property type="entry name" value="MYCOBACTIN IMPORT ATP-BINDING_PERMEASE PROTEIN IRTB"/>
    <property type="match status" value="1"/>
</dbReference>
<dbReference type="PANTHER" id="PTHR24222">
    <property type="entry name" value="ABC TRANSPORTER B FAMILY"/>
    <property type="match status" value="1"/>
</dbReference>
<dbReference type="Pfam" id="PF00664">
    <property type="entry name" value="ABC_membrane"/>
    <property type="match status" value="1"/>
</dbReference>
<dbReference type="InterPro" id="IPR003439">
    <property type="entry name" value="ABC_transporter-like_ATP-bd"/>
</dbReference>
<keyword evidence="2 5" id="KW-0812">Transmembrane</keyword>
<accession>A0A498ILL5</accession>
<feature type="transmembrane region" description="Helical" evidence="5">
    <location>
        <begin position="137"/>
        <end position="155"/>
    </location>
</feature>
<dbReference type="SUPFAM" id="SSF90123">
    <property type="entry name" value="ABC transporter transmembrane region"/>
    <property type="match status" value="1"/>
</dbReference>
<dbReference type="Pfam" id="PF00005">
    <property type="entry name" value="ABC_tran"/>
    <property type="match status" value="1"/>
</dbReference>
<dbReference type="GO" id="GO:0140359">
    <property type="term" value="F:ABC-type transporter activity"/>
    <property type="evidence" value="ECO:0007669"/>
    <property type="project" value="InterPro"/>
</dbReference>
<dbReference type="STRING" id="3750.A0A498ILL5"/>
<dbReference type="AlphaFoldDB" id="A0A498ILL5"/>
<dbReference type="InterPro" id="IPR027417">
    <property type="entry name" value="P-loop_NTPase"/>
</dbReference>
<dbReference type="InterPro" id="IPR036640">
    <property type="entry name" value="ABC1_TM_sf"/>
</dbReference>